<dbReference type="EC" id="3.-.-.-" evidence="3"/>
<proteinExistence type="predicted"/>
<feature type="domain" description="Metallo-beta-lactamase" evidence="2">
    <location>
        <begin position="347"/>
        <end position="539"/>
    </location>
</feature>
<dbReference type="PANTHER" id="PTHR43084">
    <property type="entry name" value="PERSULFIDE DIOXYGENASE ETHE1"/>
    <property type="match status" value="1"/>
</dbReference>
<evidence type="ECO:0000313" key="3">
    <source>
        <dbReference type="EMBL" id="PRQ05524.1"/>
    </source>
</evidence>
<dbReference type="GO" id="GO:0070813">
    <property type="term" value="P:hydrogen sulfide metabolic process"/>
    <property type="evidence" value="ECO:0007669"/>
    <property type="project" value="TreeGrafter"/>
</dbReference>
<organism evidence="3 4">
    <name type="scientific">Enhygromyxa salina</name>
    <dbReference type="NCBI Taxonomy" id="215803"/>
    <lineage>
        <taxon>Bacteria</taxon>
        <taxon>Pseudomonadati</taxon>
        <taxon>Myxococcota</taxon>
        <taxon>Polyangia</taxon>
        <taxon>Nannocystales</taxon>
        <taxon>Nannocystaceae</taxon>
        <taxon>Enhygromyxa</taxon>
    </lineage>
</organism>
<dbReference type="InterPro" id="IPR044528">
    <property type="entry name" value="POD-like_MBL-fold"/>
</dbReference>
<dbReference type="Gene3D" id="3.60.15.10">
    <property type="entry name" value="Ribonuclease Z/Hydroxyacylglutathione hydrolase-like"/>
    <property type="match status" value="1"/>
</dbReference>
<dbReference type="InterPro" id="IPR020945">
    <property type="entry name" value="DMSO/NO3_reduct_chaperone"/>
</dbReference>
<comment type="caution">
    <text evidence="3">The sequence shown here is derived from an EMBL/GenBank/DDBJ whole genome shotgun (WGS) entry which is preliminary data.</text>
</comment>
<dbReference type="CDD" id="cd07724">
    <property type="entry name" value="POD-like_MBL-fold"/>
    <property type="match status" value="1"/>
</dbReference>
<name>A0A2S9YKA4_9BACT</name>
<dbReference type="SMART" id="SM00849">
    <property type="entry name" value="Lactamase_B"/>
    <property type="match status" value="1"/>
</dbReference>
<dbReference type="PANTHER" id="PTHR43084:SF1">
    <property type="entry name" value="PERSULFIDE DIOXYGENASE ETHE1, MITOCHONDRIAL"/>
    <property type="match status" value="1"/>
</dbReference>
<protein>
    <submittedName>
        <fullName evidence="3">Putative metallo-hydrolase</fullName>
        <ecNumber evidence="3">3.-.-.-</ecNumber>
    </submittedName>
</protein>
<dbReference type="InterPro" id="IPR001279">
    <property type="entry name" value="Metallo-B-lactamas"/>
</dbReference>
<dbReference type="GO" id="GO:0046872">
    <property type="term" value="F:metal ion binding"/>
    <property type="evidence" value="ECO:0007669"/>
    <property type="project" value="UniProtKB-KW"/>
</dbReference>
<gene>
    <name evidence="3" type="ORF">ENSA7_45700</name>
</gene>
<dbReference type="Gene3D" id="1.10.3480.10">
    <property type="entry name" value="TorD-like"/>
    <property type="match status" value="1"/>
</dbReference>
<evidence type="ECO:0000313" key="4">
    <source>
        <dbReference type="Proteomes" id="UP000238823"/>
    </source>
</evidence>
<dbReference type="InterPro" id="IPR036866">
    <property type="entry name" value="RibonucZ/Hydroxyglut_hydro"/>
</dbReference>
<dbReference type="GO" id="GO:0006749">
    <property type="term" value="P:glutathione metabolic process"/>
    <property type="evidence" value="ECO:0007669"/>
    <property type="project" value="InterPro"/>
</dbReference>
<accession>A0A2S9YKA4</accession>
<dbReference type="SUPFAM" id="SSF56281">
    <property type="entry name" value="Metallo-hydrolase/oxidoreductase"/>
    <property type="match status" value="1"/>
</dbReference>
<dbReference type="SUPFAM" id="SSF89155">
    <property type="entry name" value="TorD-like"/>
    <property type="match status" value="1"/>
</dbReference>
<reference evidence="3 4" key="1">
    <citation type="submission" date="2018-03" db="EMBL/GenBank/DDBJ databases">
        <title>Draft Genome Sequences of the Obligatory Marine Myxobacteria Enhygromyxa salina SWB007.</title>
        <authorList>
            <person name="Poehlein A."/>
            <person name="Moghaddam J.A."/>
            <person name="Harms H."/>
            <person name="Alanjari M."/>
            <person name="Koenig G.M."/>
            <person name="Daniel R."/>
            <person name="Schaeberle T.F."/>
        </authorList>
    </citation>
    <scope>NUCLEOTIDE SEQUENCE [LARGE SCALE GENOMIC DNA]</scope>
    <source>
        <strain evidence="3 4">SWB007</strain>
    </source>
</reference>
<dbReference type="AlphaFoldDB" id="A0A2S9YKA4"/>
<dbReference type="Pfam" id="PF02613">
    <property type="entry name" value="Nitrate_red_del"/>
    <property type="match status" value="1"/>
</dbReference>
<dbReference type="GO" id="GO:0050313">
    <property type="term" value="F:sulfur dioxygenase activity"/>
    <property type="evidence" value="ECO:0007669"/>
    <property type="project" value="InterPro"/>
</dbReference>
<dbReference type="EMBL" id="PVNL01000093">
    <property type="protein sequence ID" value="PRQ05524.1"/>
    <property type="molecule type" value="Genomic_DNA"/>
</dbReference>
<dbReference type="GO" id="GO:0016787">
    <property type="term" value="F:hydrolase activity"/>
    <property type="evidence" value="ECO:0007669"/>
    <property type="project" value="UniProtKB-KW"/>
</dbReference>
<keyword evidence="3" id="KW-0378">Hydrolase</keyword>
<sequence length="636" mass="68867">MGAELELGVEQLARGRSRLYALLAGLFVRGVDARSLAQLESVGWIGSEPDTLDELAAAHHACFGLGVFPYAGVFLDPAAQAGACADTVRGYYEQAGFTPRLDELSADHLGIELAFLSFVTGAQAEAHADGRPELIARCDQILAGFLDACVLAYLPAFVCACDDLPASGGGCSLWPKLAREALELVAEHRSQLPGALTPVALAAPDAHLHDQTTGLRQLAQHLLTPAKVGVFFSRADIGALGRRHAVPRGFGPRELMLDNLLRSAAEYGAFTGLLESLDALLLRRDHALARIADRCGIEPAIQPWRAAIVAARMLITQLHDASAATSPIARTDRSTMEIEAFYDDATSTLTYVVFDPESRDAIVIDPVLDYDPASSEISHVSVDRVSVFLRKRELELRLILETHAHADHLSGSQVLKRRFPAAQTGIGAKITVVQAIFKDVFDLPADFPTDGRQFDRLLHDGEVVEAGTLRFQVIATPGHTPGCVSYLFEDALFTGDAMFMPDMGTGRCDFPAGSAEDLYDSITKRIYTLPDETRIFVGHDYQPGGRALAYQTTVAEQKATNKQLPADRSREAFVEFRTKRDATLSAPKLLFQSVQVNVDAGALPDPASNQTRYLKIPINAFRPQPEDPSAIVGETV</sequence>
<evidence type="ECO:0000256" key="1">
    <source>
        <dbReference type="ARBA" id="ARBA00022723"/>
    </source>
</evidence>
<dbReference type="InterPro" id="IPR051682">
    <property type="entry name" value="Mito_Persulfide_Diox"/>
</dbReference>
<dbReference type="Proteomes" id="UP000238823">
    <property type="component" value="Unassembled WGS sequence"/>
</dbReference>
<keyword evidence="1" id="KW-0479">Metal-binding</keyword>
<evidence type="ECO:0000259" key="2">
    <source>
        <dbReference type="SMART" id="SM00849"/>
    </source>
</evidence>
<dbReference type="InterPro" id="IPR036411">
    <property type="entry name" value="TorD-like_sf"/>
</dbReference>
<dbReference type="Pfam" id="PF00753">
    <property type="entry name" value="Lactamase_B"/>
    <property type="match status" value="1"/>
</dbReference>